<sequence>MDDTARFSLLTFNINDDATSASSPAGWTLAAQHAALRQLVLEHSPDLLCLQECFSFPSTLVDHYDFHGSTTSHRGSCHVATRRGSALGADGPTIAAGPCILVPLRLGERRLFAASAHLAPFAEFDQERARQLADIVRAVPADVPLVLAGDTNMRERETGQAAANGLADAWLESGSPPEQRWSVNTCVNRYFADGHAFTARYDRLLYRGCTLLGFAVTADQPCSDTPQHYLSDHFGLVASLRLDP</sequence>
<evidence type="ECO:0000256" key="7">
    <source>
        <dbReference type="ARBA" id="ARBA00022801"/>
    </source>
</evidence>
<evidence type="ECO:0000313" key="12">
    <source>
        <dbReference type="EMBL" id="PNH11679.1"/>
    </source>
</evidence>
<dbReference type="AlphaFoldDB" id="A0A2J8AGN2"/>
<keyword evidence="8" id="KW-0460">Magnesium</keyword>
<evidence type="ECO:0000256" key="2">
    <source>
        <dbReference type="ARBA" id="ARBA00001946"/>
    </source>
</evidence>
<dbReference type="GO" id="GO:0006302">
    <property type="term" value="P:double-strand break repair"/>
    <property type="evidence" value="ECO:0007669"/>
    <property type="project" value="TreeGrafter"/>
</dbReference>
<evidence type="ECO:0000256" key="9">
    <source>
        <dbReference type="ARBA" id="ARBA00023204"/>
    </source>
</evidence>
<dbReference type="GO" id="GO:0004518">
    <property type="term" value="F:nuclease activity"/>
    <property type="evidence" value="ECO:0007669"/>
    <property type="project" value="UniProtKB-KW"/>
</dbReference>
<dbReference type="SUPFAM" id="SSF56219">
    <property type="entry name" value="DNase I-like"/>
    <property type="match status" value="1"/>
</dbReference>
<evidence type="ECO:0000256" key="8">
    <source>
        <dbReference type="ARBA" id="ARBA00022842"/>
    </source>
</evidence>
<dbReference type="InterPro" id="IPR036691">
    <property type="entry name" value="Endo/exonu/phosph_ase_sf"/>
</dbReference>
<name>A0A2J8AGN2_9CHLO</name>
<comment type="subcellular location">
    <subcellularLocation>
        <location evidence="3">Nucleus</location>
        <location evidence="3">PML body</location>
    </subcellularLocation>
</comment>
<dbReference type="GO" id="GO:0046872">
    <property type="term" value="F:metal ion binding"/>
    <property type="evidence" value="ECO:0007669"/>
    <property type="project" value="UniProtKB-KW"/>
</dbReference>
<evidence type="ECO:0000256" key="5">
    <source>
        <dbReference type="ARBA" id="ARBA00022723"/>
    </source>
</evidence>
<evidence type="ECO:0000256" key="1">
    <source>
        <dbReference type="ARBA" id="ARBA00001936"/>
    </source>
</evidence>
<proteinExistence type="predicted"/>
<keyword evidence="7" id="KW-0378">Hydrolase</keyword>
<keyword evidence="9" id="KW-0234">DNA repair</keyword>
<dbReference type="GO" id="GO:0070260">
    <property type="term" value="F:5'-tyrosyl-DNA phosphodiesterase activity"/>
    <property type="evidence" value="ECO:0007669"/>
    <property type="project" value="TreeGrafter"/>
</dbReference>
<organism evidence="12 13">
    <name type="scientific">Tetrabaena socialis</name>
    <dbReference type="NCBI Taxonomy" id="47790"/>
    <lineage>
        <taxon>Eukaryota</taxon>
        <taxon>Viridiplantae</taxon>
        <taxon>Chlorophyta</taxon>
        <taxon>core chlorophytes</taxon>
        <taxon>Chlorophyceae</taxon>
        <taxon>CS clade</taxon>
        <taxon>Chlamydomonadales</taxon>
        <taxon>Tetrabaenaceae</taxon>
        <taxon>Tetrabaena</taxon>
    </lineage>
</organism>
<keyword evidence="10" id="KW-0539">Nucleus</keyword>
<keyword evidence="6" id="KW-0227">DNA damage</keyword>
<dbReference type="PANTHER" id="PTHR15822:SF4">
    <property type="entry name" value="TYROSYL-DNA PHOSPHODIESTERASE 2"/>
    <property type="match status" value="1"/>
</dbReference>
<dbReference type="InterPro" id="IPR005135">
    <property type="entry name" value="Endo/exonuclease/phosphatase"/>
</dbReference>
<dbReference type="InterPro" id="IPR051547">
    <property type="entry name" value="TDP2-like"/>
</dbReference>
<dbReference type="EMBL" id="PGGS01000024">
    <property type="protein sequence ID" value="PNH11679.1"/>
    <property type="molecule type" value="Genomic_DNA"/>
</dbReference>
<dbReference type="GO" id="GO:0003697">
    <property type="term" value="F:single-stranded DNA binding"/>
    <property type="evidence" value="ECO:0007669"/>
    <property type="project" value="TreeGrafter"/>
</dbReference>
<protein>
    <submittedName>
        <fullName evidence="12">Tyrosyl-DNA phosphodiesterase 2</fullName>
    </submittedName>
</protein>
<evidence type="ECO:0000259" key="11">
    <source>
        <dbReference type="Pfam" id="PF03372"/>
    </source>
</evidence>
<gene>
    <name evidence="12" type="ORF">TSOC_001473</name>
</gene>
<keyword evidence="4" id="KW-0540">Nuclease</keyword>
<feature type="domain" description="Endonuclease/exonuclease/phosphatase" evidence="11">
    <location>
        <begin position="10"/>
        <end position="233"/>
    </location>
</feature>
<comment type="caution">
    <text evidence="12">The sequence shown here is derived from an EMBL/GenBank/DDBJ whole genome shotgun (WGS) entry which is preliminary data.</text>
</comment>
<evidence type="ECO:0000256" key="4">
    <source>
        <dbReference type="ARBA" id="ARBA00022722"/>
    </source>
</evidence>
<keyword evidence="13" id="KW-1185">Reference proteome</keyword>
<dbReference type="Gene3D" id="3.60.10.10">
    <property type="entry name" value="Endonuclease/exonuclease/phosphatase"/>
    <property type="match status" value="1"/>
</dbReference>
<evidence type="ECO:0000256" key="10">
    <source>
        <dbReference type="ARBA" id="ARBA00023242"/>
    </source>
</evidence>
<dbReference type="Proteomes" id="UP000236333">
    <property type="component" value="Unassembled WGS sequence"/>
</dbReference>
<dbReference type="GO" id="GO:0005737">
    <property type="term" value="C:cytoplasm"/>
    <property type="evidence" value="ECO:0007669"/>
    <property type="project" value="TreeGrafter"/>
</dbReference>
<dbReference type="PANTHER" id="PTHR15822">
    <property type="entry name" value="TRAF AND TNF RECEPTOR-ASSOCIATED PROTEIN"/>
    <property type="match status" value="1"/>
</dbReference>
<reference evidence="12 13" key="1">
    <citation type="journal article" date="2017" name="Mol. Biol. Evol.">
        <title>The 4-celled Tetrabaena socialis nuclear genome reveals the essential components for genetic control of cell number at the origin of multicellularity in the volvocine lineage.</title>
        <authorList>
            <person name="Featherston J."/>
            <person name="Arakaki Y."/>
            <person name="Hanschen E.R."/>
            <person name="Ferris P.J."/>
            <person name="Michod R.E."/>
            <person name="Olson B.J.S.C."/>
            <person name="Nozaki H."/>
            <person name="Durand P.M."/>
        </authorList>
    </citation>
    <scope>NUCLEOTIDE SEQUENCE [LARGE SCALE GENOMIC DNA]</scope>
    <source>
        <strain evidence="12 13">NIES-571</strain>
    </source>
</reference>
<dbReference type="Pfam" id="PF03372">
    <property type="entry name" value="Exo_endo_phos"/>
    <property type="match status" value="1"/>
</dbReference>
<comment type="cofactor">
    <cofactor evidence="1">
        <name>Mn(2+)</name>
        <dbReference type="ChEBI" id="CHEBI:29035"/>
    </cofactor>
</comment>
<comment type="cofactor">
    <cofactor evidence="2">
        <name>Mg(2+)</name>
        <dbReference type="ChEBI" id="CHEBI:18420"/>
    </cofactor>
</comment>
<keyword evidence="5" id="KW-0479">Metal-binding</keyword>
<evidence type="ECO:0000256" key="6">
    <source>
        <dbReference type="ARBA" id="ARBA00022763"/>
    </source>
</evidence>
<evidence type="ECO:0000256" key="3">
    <source>
        <dbReference type="ARBA" id="ARBA00004322"/>
    </source>
</evidence>
<dbReference type="OrthoDB" id="9975959at2759"/>
<accession>A0A2J8AGN2</accession>
<evidence type="ECO:0000313" key="13">
    <source>
        <dbReference type="Proteomes" id="UP000236333"/>
    </source>
</evidence>